<organism evidence="5 6">
    <name type="scientific">Paecilomyces lecythidis</name>
    <dbReference type="NCBI Taxonomy" id="3004212"/>
    <lineage>
        <taxon>Eukaryota</taxon>
        <taxon>Fungi</taxon>
        <taxon>Dikarya</taxon>
        <taxon>Ascomycota</taxon>
        <taxon>Pezizomycotina</taxon>
        <taxon>Eurotiomycetes</taxon>
        <taxon>Eurotiomycetidae</taxon>
        <taxon>Eurotiales</taxon>
        <taxon>Thermoascaceae</taxon>
        <taxon>Paecilomyces</taxon>
    </lineage>
</organism>
<evidence type="ECO:0000256" key="4">
    <source>
        <dbReference type="ARBA" id="ARBA00022827"/>
    </source>
</evidence>
<dbReference type="PANTHER" id="PTHR42877">
    <property type="entry name" value="L-ORNITHINE N(5)-MONOOXYGENASE-RELATED"/>
    <property type="match status" value="1"/>
</dbReference>
<gene>
    <name evidence="5" type="ORF">Plec18167_002516</name>
</gene>
<keyword evidence="6" id="KW-1185">Reference proteome</keyword>
<dbReference type="SUPFAM" id="SSF51905">
    <property type="entry name" value="FAD/NAD(P)-binding domain"/>
    <property type="match status" value="1"/>
</dbReference>
<keyword evidence="4" id="KW-0274">FAD</keyword>
<evidence type="ECO:0000256" key="1">
    <source>
        <dbReference type="ARBA" id="ARBA00001974"/>
    </source>
</evidence>
<protein>
    <submittedName>
        <fullName evidence="5">Uncharacterized protein</fullName>
    </submittedName>
</protein>
<dbReference type="PANTHER" id="PTHR42877:SF12">
    <property type="entry name" value="MONOOXYGENASE"/>
    <property type="match status" value="1"/>
</dbReference>
<dbReference type="Proteomes" id="UP001583193">
    <property type="component" value="Unassembled WGS sequence"/>
</dbReference>
<evidence type="ECO:0000313" key="5">
    <source>
        <dbReference type="EMBL" id="KAL1883512.1"/>
    </source>
</evidence>
<evidence type="ECO:0000256" key="2">
    <source>
        <dbReference type="ARBA" id="ARBA00010139"/>
    </source>
</evidence>
<proteinExistence type="inferred from homology"/>
<keyword evidence="3" id="KW-0285">Flavoprotein</keyword>
<evidence type="ECO:0000313" key="6">
    <source>
        <dbReference type="Proteomes" id="UP001583193"/>
    </source>
</evidence>
<name>A0ABR3Y6S8_9EURO</name>
<comment type="similarity">
    <text evidence="2">Belongs to the FAD-binding monooxygenase family.</text>
</comment>
<dbReference type="PRINTS" id="PR00419">
    <property type="entry name" value="ADXRDTASE"/>
</dbReference>
<dbReference type="Gene3D" id="3.50.50.60">
    <property type="entry name" value="FAD/NAD(P)-binding domain"/>
    <property type="match status" value="2"/>
</dbReference>
<sequence length="330" mass="37766">MAHSRLSQLVSHVDVKNATVSPVTETDELEKRDHASTYSILEKPLGTPRHIRIVGIGAGASGLNMIRTLRKKLTHYEFLIYEKNPQVGGTWFENRYPGCKCDIPSHNYQFSWRKNPEWTSFFSPAAEIEHYLCKLCEEERFYDSIRTSHIVSRAAWNEDKGIWELGIKNLQDETELEDYCHFLLDARGILHHAGKTVAVIGNGSSGIQIVAAIQPDVKQLVHFIRSPTWIAPPRIQTLMAGKTGEVMSKVELDEDGRFTTAQIHKFKKDPEFYMNFVKAVEEDVNGNFPIVSDLNDKEINRDRSTNIGLPDDQRWRSSYYGSQTFSRVYD</sequence>
<comment type="cofactor">
    <cofactor evidence="1">
        <name>FAD</name>
        <dbReference type="ChEBI" id="CHEBI:57692"/>
    </cofactor>
</comment>
<dbReference type="EMBL" id="JAVDPF010000005">
    <property type="protein sequence ID" value="KAL1883512.1"/>
    <property type="molecule type" value="Genomic_DNA"/>
</dbReference>
<dbReference type="InterPro" id="IPR051209">
    <property type="entry name" value="FAD-bind_Monooxygenase_sf"/>
</dbReference>
<dbReference type="InterPro" id="IPR036188">
    <property type="entry name" value="FAD/NAD-bd_sf"/>
</dbReference>
<evidence type="ECO:0000256" key="3">
    <source>
        <dbReference type="ARBA" id="ARBA00022630"/>
    </source>
</evidence>
<accession>A0ABR3Y6S8</accession>
<reference evidence="5 6" key="1">
    <citation type="journal article" date="2024" name="IMA Fungus">
        <title>IMA Genome - F19 : A genome assembly and annotation guide to empower mycologists, including annotated draft genome sequences of Ceratocystis pirilliformis, Diaporthe australafricana, Fusarium ophioides, Paecilomyces lecythidis, and Sporothrix stenoceras.</title>
        <authorList>
            <person name="Aylward J."/>
            <person name="Wilson A.M."/>
            <person name="Visagie C.M."/>
            <person name="Spraker J."/>
            <person name="Barnes I."/>
            <person name="Buitendag C."/>
            <person name="Ceriani C."/>
            <person name="Del Mar Angel L."/>
            <person name="du Plessis D."/>
            <person name="Fuchs T."/>
            <person name="Gasser K."/>
            <person name="Kramer D."/>
            <person name="Li W."/>
            <person name="Munsamy K."/>
            <person name="Piso A."/>
            <person name="Price J.L."/>
            <person name="Sonnekus B."/>
            <person name="Thomas C."/>
            <person name="van der Nest A."/>
            <person name="van Dijk A."/>
            <person name="van Heerden A."/>
            <person name="van Vuuren N."/>
            <person name="Yilmaz N."/>
            <person name="Duong T.A."/>
            <person name="van der Merwe N.A."/>
            <person name="Wingfield M.J."/>
            <person name="Wingfield B.D."/>
        </authorList>
    </citation>
    <scope>NUCLEOTIDE SEQUENCE [LARGE SCALE GENOMIC DNA]</scope>
    <source>
        <strain evidence="5 6">CMW 18167</strain>
    </source>
</reference>
<comment type="caution">
    <text evidence="5">The sequence shown here is derived from an EMBL/GenBank/DDBJ whole genome shotgun (WGS) entry which is preliminary data.</text>
</comment>
<dbReference type="Pfam" id="PF13450">
    <property type="entry name" value="NAD_binding_8"/>
    <property type="match status" value="1"/>
</dbReference>